<dbReference type="Pfam" id="PF04082">
    <property type="entry name" value="Fungal_trans"/>
    <property type="match status" value="1"/>
</dbReference>
<sequence>MDCTFTAPSRKARPKKRRNCANIGGASNIQVHIGQLDAMMQHLTNHSEVAEEGADVQAQPQFERETETTTSKLSAIIANANGNNSTKSMVLPPQDHVLPVIQIYLKDFNAVLPLFDANALLQLVHDCYNVGPLQRDPVAWAAINVVLALAQRYTPVDSHNVPSSTECINRAESVLSKVMLGDIQLLNVQVLVGMVMLLQASQDLQPSLILIATVMRLAHAIGLHDRSYSAHLDTVQAKQRACVFWLAYILDKDLSMRSKQPSIQIDDDIDLELPSPTAIEHQVGDWSNASDSGIHSGFITTADGTVQMNYFVTRIQLAVIEGGIYDYLYSTRSQKHSPNERSHALRSVACALQQWKASIPPEFSASAAIMRVPSGMLHFIGALHSTTLACTTIVNQAHAWDAEWVASLRRYGRQGIVPRLPQQWEAVVDEARDLMVLLGVLGMTDSWNFW</sequence>
<proteinExistence type="predicted"/>
<dbReference type="PANTHER" id="PTHR46910:SF25">
    <property type="entry name" value="ABC-TRANSPORTER-REGULATING TRANSCRIPTION FACTOR"/>
    <property type="match status" value="1"/>
</dbReference>
<dbReference type="SMART" id="SM00906">
    <property type="entry name" value="Fungal_trans"/>
    <property type="match status" value="1"/>
</dbReference>
<dbReference type="GO" id="GO:0003700">
    <property type="term" value="F:DNA-binding transcription factor activity"/>
    <property type="evidence" value="ECO:0007669"/>
    <property type="project" value="InterPro"/>
</dbReference>
<dbReference type="GeneID" id="29989357"/>
<keyword evidence="1" id="KW-0539">Nucleus</keyword>
<dbReference type="InterPro" id="IPR050987">
    <property type="entry name" value="AtrR-like"/>
</dbReference>
<evidence type="ECO:0000313" key="3">
    <source>
        <dbReference type="EMBL" id="PON23112.1"/>
    </source>
</evidence>
<gene>
    <name evidence="3" type="ORF">TGAM01_v208117</name>
</gene>
<name>A0A2P4ZFS0_9HYPO</name>
<reference evidence="3 4" key="1">
    <citation type="journal article" date="2016" name="Genome Announc.">
        <title>Draft Whole-Genome Sequence of Trichoderma gamsii T6085, a Promising Biocontrol Agent of Fusarium Head Blight on Wheat.</title>
        <authorList>
            <person name="Baroncelli R."/>
            <person name="Zapparata A."/>
            <person name="Piaggeschi G."/>
            <person name="Sarrocco S."/>
            <person name="Vannacci G."/>
        </authorList>
    </citation>
    <scope>NUCLEOTIDE SEQUENCE [LARGE SCALE GENOMIC DNA]</scope>
    <source>
        <strain evidence="3 4">T6085</strain>
    </source>
</reference>
<dbReference type="CDD" id="cd12148">
    <property type="entry name" value="fungal_TF_MHR"/>
    <property type="match status" value="1"/>
</dbReference>
<accession>A0A2P4ZFS0</accession>
<feature type="domain" description="Xylanolytic transcriptional activator regulatory" evidence="2">
    <location>
        <begin position="207"/>
        <end position="280"/>
    </location>
</feature>
<dbReference type="AlphaFoldDB" id="A0A2P4ZFS0"/>
<dbReference type="RefSeq" id="XP_018657542.2">
    <property type="nucleotide sequence ID" value="XM_018809274.2"/>
</dbReference>
<dbReference type="GO" id="GO:0006351">
    <property type="term" value="P:DNA-templated transcription"/>
    <property type="evidence" value="ECO:0007669"/>
    <property type="project" value="InterPro"/>
</dbReference>
<keyword evidence="4" id="KW-1185">Reference proteome</keyword>
<comment type="caution">
    <text evidence="3">The sequence shown here is derived from an EMBL/GenBank/DDBJ whole genome shotgun (WGS) entry which is preliminary data.</text>
</comment>
<dbReference type="STRING" id="398673.A0A2P4ZFS0"/>
<dbReference type="GO" id="GO:0008270">
    <property type="term" value="F:zinc ion binding"/>
    <property type="evidence" value="ECO:0007669"/>
    <property type="project" value="InterPro"/>
</dbReference>
<dbReference type="InterPro" id="IPR007219">
    <property type="entry name" value="XnlR_reg_dom"/>
</dbReference>
<evidence type="ECO:0000313" key="4">
    <source>
        <dbReference type="Proteomes" id="UP000054821"/>
    </source>
</evidence>
<dbReference type="GO" id="GO:0003677">
    <property type="term" value="F:DNA binding"/>
    <property type="evidence" value="ECO:0007669"/>
    <property type="project" value="InterPro"/>
</dbReference>
<dbReference type="EMBL" id="JPDN02000032">
    <property type="protein sequence ID" value="PON23112.1"/>
    <property type="molecule type" value="Genomic_DNA"/>
</dbReference>
<evidence type="ECO:0000256" key="1">
    <source>
        <dbReference type="ARBA" id="ARBA00023242"/>
    </source>
</evidence>
<dbReference type="PANTHER" id="PTHR46910">
    <property type="entry name" value="TRANSCRIPTION FACTOR PDR1"/>
    <property type="match status" value="1"/>
</dbReference>
<organism evidence="3 4">
    <name type="scientific">Trichoderma gamsii</name>
    <dbReference type="NCBI Taxonomy" id="398673"/>
    <lineage>
        <taxon>Eukaryota</taxon>
        <taxon>Fungi</taxon>
        <taxon>Dikarya</taxon>
        <taxon>Ascomycota</taxon>
        <taxon>Pezizomycotina</taxon>
        <taxon>Sordariomycetes</taxon>
        <taxon>Hypocreomycetidae</taxon>
        <taxon>Hypocreales</taxon>
        <taxon>Hypocreaceae</taxon>
        <taxon>Trichoderma</taxon>
    </lineage>
</organism>
<dbReference type="Proteomes" id="UP000054821">
    <property type="component" value="Unassembled WGS sequence"/>
</dbReference>
<protein>
    <recommendedName>
        <fullName evidence="2">Xylanolytic transcriptional activator regulatory domain-containing protein</fullName>
    </recommendedName>
</protein>
<evidence type="ECO:0000259" key="2">
    <source>
        <dbReference type="SMART" id="SM00906"/>
    </source>
</evidence>